<protein>
    <submittedName>
        <fullName evidence="3">DUF4446 family protein</fullName>
    </submittedName>
</protein>
<keyword evidence="2" id="KW-0812">Transmembrane</keyword>
<feature type="coiled-coil region" evidence="1">
    <location>
        <begin position="64"/>
        <end position="91"/>
    </location>
</feature>
<keyword evidence="2" id="KW-1133">Transmembrane helix</keyword>
<gene>
    <name evidence="3" type="ORF">H7B90_25660</name>
</gene>
<accession>A0A841U4S8</accession>
<evidence type="ECO:0000313" key="3">
    <source>
        <dbReference type="EMBL" id="MBB6694789.1"/>
    </source>
</evidence>
<dbReference type="RefSeq" id="WP_185138752.1">
    <property type="nucleotide sequence ID" value="NZ_JACJVR010000103.1"/>
</dbReference>
<dbReference type="Pfam" id="PF14584">
    <property type="entry name" value="DUF4446"/>
    <property type="match status" value="1"/>
</dbReference>
<dbReference type="EMBL" id="JACJVR010000103">
    <property type="protein sequence ID" value="MBB6694789.1"/>
    <property type="molecule type" value="Genomic_DNA"/>
</dbReference>
<comment type="caution">
    <text evidence="3">The sequence shown here is derived from an EMBL/GenBank/DDBJ whole genome shotgun (WGS) entry which is preliminary data.</text>
</comment>
<evidence type="ECO:0000256" key="2">
    <source>
        <dbReference type="SAM" id="Phobius"/>
    </source>
</evidence>
<dbReference type="InterPro" id="IPR027981">
    <property type="entry name" value="DUF4446"/>
</dbReference>
<name>A0A841U4S8_9BACL</name>
<feature type="transmembrane region" description="Helical" evidence="2">
    <location>
        <begin position="6"/>
        <end position="29"/>
    </location>
</feature>
<evidence type="ECO:0000313" key="4">
    <source>
        <dbReference type="Proteomes" id="UP000553776"/>
    </source>
</evidence>
<evidence type="ECO:0000256" key="1">
    <source>
        <dbReference type="SAM" id="Coils"/>
    </source>
</evidence>
<organism evidence="3 4">
    <name type="scientific">Cohnella xylanilytica</name>
    <dbReference type="NCBI Taxonomy" id="557555"/>
    <lineage>
        <taxon>Bacteria</taxon>
        <taxon>Bacillati</taxon>
        <taxon>Bacillota</taxon>
        <taxon>Bacilli</taxon>
        <taxon>Bacillales</taxon>
        <taxon>Paenibacillaceae</taxon>
        <taxon>Cohnella</taxon>
    </lineage>
</organism>
<dbReference type="AlphaFoldDB" id="A0A841U4S8"/>
<reference evidence="3 4" key="1">
    <citation type="submission" date="2020-08" db="EMBL/GenBank/DDBJ databases">
        <title>Cohnella phylogeny.</title>
        <authorList>
            <person name="Dunlap C."/>
        </authorList>
    </citation>
    <scope>NUCLEOTIDE SEQUENCE [LARGE SCALE GENOMIC DNA]</scope>
    <source>
        <strain evidence="3 4">DSM 25239</strain>
    </source>
</reference>
<keyword evidence="2" id="KW-0472">Membrane</keyword>
<keyword evidence="1" id="KW-0175">Coiled coil</keyword>
<keyword evidence="4" id="KW-1185">Reference proteome</keyword>
<sequence length="163" mass="17908">MNGLDDSAWLAIVAGEGALAVIVLVWVIILSGKLRRLRKAHAKLIGDTGIPELEGVLVNLHGRLEELESVRRIQDERLDKHEKRLAALKGRIGVHRFNAFSDSGSDLSFSVAIVNDEQDGVVLTGIHGREQTFLYAKPLDKGQSAYMLSPEEKTAINQASQKE</sequence>
<dbReference type="Proteomes" id="UP000553776">
    <property type="component" value="Unassembled WGS sequence"/>
</dbReference>
<proteinExistence type="predicted"/>